<feature type="compositionally biased region" description="Acidic residues" evidence="2">
    <location>
        <begin position="658"/>
        <end position="676"/>
    </location>
</feature>
<name>S8AHW7_DACHA</name>
<dbReference type="OrthoDB" id="5407400at2759"/>
<feature type="compositionally biased region" description="Polar residues" evidence="2">
    <location>
        <begin position="311"/>
        <end position="329"/>
    </location>
</feature>
<evidence type="ECO:0000256" key="2">
    <source>
        <dbReference type="SAM" id="MobiDB-lite"/>
    </source>
</evidence>
<reference evidence="4 5" key="1">
    <citation type="journal article" date="2013" name="PLoS Genet.">
        <title>Genomic mechanisms accounting for the adaptation to parasitism in nematode-trapping fungi.</title>
        <authorList>
            <person name="Meerupati T."/>
            <person name="Andersson K.M."/>
            <person name="Friman E."/>
            <person name="Kumar D."/>
            <person name="Tunlid A."/>
            <person name="Ahren D."/>
        </authorList>
    </citation>
    <scope>NUCLEOTIDE SEQUENCE [LARGE SCALE GENOMIC DNA]</scope>
    <source>
        <strain evidence="4 5">CBS 200.50</strain>
    </source>
</reference>
<reference evidence="5" key="2">
    <citation type="submission" date="2013-04" db="EMBL/GenBank/DDBJ databases">
        <title>Genomic mechanisms accounting for the adaptation to parasitism in nematode-trapping fungi.</title>
        <authorList>
            <person name="Ahren D.G."/>
        </authorList>
    </citation>
    <scope>NUCLEOTIDE SEQUENCE [LARGE SCALE GENOMIC DNA]</scope>
    <source>
        <strain evidence="5">CBS 200.50</strain>
    </source>
</reference>
<feature type="coiled-coil region" evidence="1">
    <location>
        <begin position="511"/>
        <end position="539"/>
    </location>
</feature>
<dbReference type="EMBL" id="AQGS01000114">
    <property type="protein sequence ID" value="EPS42469.1"/>
    <property type="molecule type" value="Genomic_DNA"/>
</dbReference>
<evidence type="ECO:0000256" key="1">
    <source>
        <dbReference type="SAM" id="Coils"/>
    </source>
</evidence>
<dbReference type="InterPro" id="IPR044039">
    <property type="entry name" value="DUF5745"/>
</dbReference>
<accession>S8AHW7</accession>
<proteinExistence type="predicted"/>
<feature type="compositionally biased region" description="Basic and acidic residues" evidence="2">
    <location>
        <begin position="276"/>
        <end position="285"/>
    </location>
</feature>
<dbReference type="Pfam" id="PF19016">
    <property type="entry name" value="DUF5745"/>
    <property type="match status" value="1"/>
</dbReference>
<evidence type="ECO:0000313" key="4">
    <source>
        <dbReference type="EMBL" id="EPS42469.1"/>
    </source>
</evidence>
<dbReference type="HOGENOM" id="CLU_388309_0_0_1"/>
<feature type="domain" description="DUF5745" evidence="3">
    <location>
        <begin position="64"/>
        <end position="115"/>
    </location>
</feature>
<organism evidence="4 5">
    <name type="scientific">Dactylellina haptotyla (strain CBS 200.50)</name>
    <name type="common">Nematode-trapping fungus</name>
    <name type="synonym">Monacrosporium haptotylum</name>
    <dbReference type="NCBI Taxonomy" id="1284197"/>
    <lineage>
        <taxon>Eukaryota</taxon>
        <taxon>Fungi</taxon>
        <taxon>Dikarya</taxon>
        <taxon>Ascomycota</taxon>
        <taxon>Pezizomycotina</taxon>
        <taxon>Orbiliomycetes</taxon>
        <taxon>Orbiliales</taxon>
        <taxon>Orbiliaceae</taxon>
        <taxon>Dactylellina</taxon>
    </lineage>
</organism>
<sequence>MPSLVALSDVSAIGDNVIPQLNSILAATPLPPISSISDITPSLLLDLYELLFRIKLAYATPRDLSPDSQLRNIRVLIGHIAHDILKMDLSFLEPQKICDRDERALGDFLRIFLGVAKLRKAHLEKGGSNYQQRVIAGDTGSPGKASFSNRRRGDDELSMDGSEHTVRATPRKDNVVDVRPKEDRIVVRGTNPTPRRSMAIVRKTPSKPIIHEDYIPEVYSPSRNFDITESDLADRLANPLPPGSDISSVPSDFIHGVNERVSNIWSRLNSRTNRQISDKISEHPSSHSPRRPLSTISQDTNVNLPTVPENPANNIPTRPHRSQTASSGPSLAEPTPAMKAWLENSGMDGSISSHKPRSTQTTPEKRPPLQSTHTAPANIRNRPYTPTDTPSRPHTLSASTRSKSSLVLRSRRDSSATPPQFALERRRRSATPSPPPPSHLNIDLGQAMFSNSPIRISGHANQAKHRDSDSSEDEVDGDIDDTSSEVGSSTSSIATSALSVSSIEWSDTASIRELRRIRLAALEEIKREQEAVLAEEEKVAAVALARAQDESTRFQTDEEEEETQEVSANQIVYTHNHNRRRSSIPSTFMHHGKSRSVVSYETISPNSSASVAAERWKARWRNEISNGISSLEDGSPAPRRVMNAAAAAAGENYHVFDDEGEGGEEYDDEGEEEEEGSVMTTRNTEDLEMELKGLEGMGLSESKRQIMLFESLIRRAVDKRPPGS</sequence>
<feature type="compositionally biased region" description="Acidic residues" evidence="2">
    <location>
        <begin position="470"/>
        <end position="483"/>
    </location>
</feature>
<comment type="caution">
    <text evidence="4">The sequence shown here is derived from an EMBL/GenBank/DDBJ whole genome shotgun (WGS) entry which is preliminary data.</text>
</comment>
<feature type="region of interest" description="Disordered" evidence="2">
    <location>
        <begin position="658"/>
        <end position="684"/>
    </location>
</feature>
<feature type="region of interest" description="Disordered" evidence="2">
    <location>
        <begin position="458"/>
        <end position="493"/>
    </location>
</feature>
<keyword evidence="5" id="KW-1185">Reference proteome</keyword>
<feature type="compositionally biased region" description="Low complexity" evidence="2">
    <location>
        <begin position="484"/>
        <end position="493"/>
    </location>
</feature>
<evidence type="ECO:0000313" key="5">
    <source>
        <dbReference type="Proteomes" id="UP000015100"/>
    </source>
</evidence>
<feature type="compositionally biased region" description="Polar residues" evidence="2">
    <location>
        <begin position="384"/>
        <end position="398"/>
    </location>
</feature>
<evidence type="ECO:0000259" key="3">
    <source>
        <dbReference type="Pfam" id="PF19016"/>
    </source>
</evidence>
<dbReference type="eggNOG" id="ENOG502T5MI">
    <property type="taxonomic scope" value="Eukaryota"/>
</dbReference>
<feature type="region of interest" description="Disordered" evidence="2">
    <location>
        <begin position="276"/>
        <end position="444"/>
    </location>
</feature>
<dbReference type="AlphaFoldDB" id="S8AHW7"/>
<feature type="compositionally biased region" description="Polar residues" evidence="2">
    <location>
        <begin position="350"/>
        <end position="362"/>
    </location>
</feature>
<feature type="compositionally biased region" description="Polar residues" evidence="2">
    <location>
        <begin position="294"/>
        <end position="304"/>
    </location>
</feature>
<dbReference type="OMA" id="GHIAHDI"/>
<feature type="compositionally biased region" description="Low complexity" evidence="2">
    <location>
        <begin position="399"/>
        <end position="408"/>
    </location>
</feature>
<feature type="compositionally biased region" description="Basic and acidic residues" evidence="2">
    <location>
        <begin position="151"/>
        <end position="174"/>
    </location>
</feature>
<gene>
    <name evidence="4" type="ORF">H072_3577</name>
</gene>
<dbReference type="Proteomes" id="UP000015100">
    <property type="component" value="Unassembled WGS sequence"/>
</dbReference>
<protein>
    <recommendedName>
        <fullName evidence="3">DUF5745 domain-containing protein</fullName>
    </recommendedName>
</protein>
<keyword evidence="1" id="KW-0175">Coiled coil</keyword>
<feature type="region of interest" description="Disordered" evidence="2">
    <location>
        <begin position="133"/>
        <end position="174"/>
    </location>
</feature>